<dbReference type="Gene3D" id="3.30.70.80">
    <property type="entry name" value="Peptidase S8 propeptide/proteinase inhibitor I9"/>
    <property type="match status" value="1"/>
</dbReference>
<organism evidence="3 4">
    <name type="scientific">Acanthamoeba castellanii (strain ATCC 30010 / Neff)</name>
    <dbReference type="NCBI Taxonomy" id="1257118"/>
    <lineage>
        <taxon>Eukaryota</taxon>
        <taxon>Amoebozoa</taxon>
        <taxon>Discosea</taxon>
        <taxon>Longamoebia</taxon>
        <taxon>Centramoebida</taxon>
        <taxon>Acanthamoebidae</taxon>
        <taxon>Acanthamoeba</taxon>
    </lineage>
</organism>
<dbReference type="GO" id="GO:0042144">
    <property type="term" value="P:vacuole fusion, non-autophagic"/>
    <property type="evidence" value="ECO:0007669"/>
    <property type="project" value="TreeGrafter"/>
</dbReference>
<evidence type="ECO:0000313" key="3">
    <source>
        <dbReference type="EMBL" id="ELR13595.1"/>
    </source>
</evidence>
<accession>L8GKM6</accession>
<dbReference type="InterPro" id="IPR010259">
    <property type="entry name" value="S8pro/Inhibitor_I9"/>
</dbReference>
<dbReference type="GeneID" id="14914149"/>
<dbReference type="PANTHER" id="PTHR28288">
    <property type="entry name" value="PROTEASE B INHIBITOR 2"/>
    <property type="match status" value="1"/>
</dbReference>
<dbReference type="InterPro" id="IPR052471">
    <property type="entry name" value="PBI_I9"/>
</dbReference>
<keyword evidence="4" id="KW-1185">Reference proteome</keyword>
<sequence length="86" mass="8956">MATEGKYIVSFKAGTDKATVAQHAAKIEAAGGSVTHKWYESETPVVNGFAATIPDTVLQAVHSAPELDVIEADGPVTAFGSNLIQQ</sequence>
<evidence type="ECO:0000313" key="4">
    <source>
        <dbReference type="Proteomes" id="UP000011083"/>
    </source>
</evidence>
<evidence type="ECO:0000256" key="1">
    <source>
        <dbReference type="ARBA" id="ARBA00038069"/>
    </source>
</evidence>
<reference evidence="3 4" key="1">
    <citation type="journal article" date="2013" name="Genome Biol.">
        <title>Genome of Acanthamoeba castellanii highlights extensive lateral gene transfer and early evolution of tyrosine kinase signaling.</title>
        <authorList>
            <person name="Clarke M."/>
            <person name="Lohan A.J."/>
            <person name="Liu B."/>
            <person name="Lagkouvardos I."/>
            <person name="Roy S."/>
            <person name="Zafar N."/>
            <person name="Bertelli C."/>
            <person name="Schilde C."/>
            <person name="Kianianmomeni A."/>
            <person name="Burglin T.R."/>
            <person name="Frech C."/>
            <person name="Turcotte B."/>
            <person name="Kopec K.O."/>
            <person name="Synnott J.M."/>
            <person name="Choo C."/>
            <person name="Paponov I."/>
            <person name="Finkler A."/>
            <person name="Soon Heng Tan C."/>
            <person name="Hutchins A.P."/>
            <person name="Weinmeier T."/>
            <person name="Rattei T."/>
            <person name="Chu J.S."/>
            <person name="Gimenez G."/>
            <person name="Irimia M."/>
            <person name="Rigden D.J."/>
            <person name="Fitzpatrick D.A."/>
            <person name="Lorenzo-Morales J."/>
            <person name="Bateman A."/>
            <person name="Chiu C.H."/>
            <person name="Tang P."/>
            <person name="Hegemann P."/>
            <person name="Fromm H."/>
            <person name="Raoult D."/>
            <person name="Greub G."/>
            <person name="Miranda-Saavedra D."/>
            <person name="Chen N."/>
            <person name="Nash P."/>
            <person name="Ginger M.L."/>
            <person name="Horn M."/>
            <person name="Schaap P."/>
            <person name="Caler L."/>
            <person name="Loftus B."/>
        </authorList>
    </citation>
    <scope>NUCLEOTIDE SEQUENCE [LARGE SCALE GENOMIC DNA]</scope>
    <source>
        <strain evidence="3 4">Neff</strain>
    </source>
</reference>
<dbReference type="Pfam" id="PF05922">
    <property type="entry name" value="Inhibitor_I9"/>
    <property type="match status" value="1"/>
</dbReference>
<dbReference type="AlphaFoldDB" id="L8GKM6"/>
<evidence type="ECO:0000259" key="2">
    <source>
        <dbReference type="Pfam" id="PF05922"/>
    </source>
</evidence>
<comment type="similarity">
    <text evidence="1">Belongs to the protease inhibitor I9 family.</text>
</comment>
<dbReference type="EMBL" id="KB008088">
    <property type="protein sequence ID" value="ELR13595.1"/>
    <property type="molecule type" value="Genomic_DNA"/>
</dbReference>
<dbReference type="RefSeq" id="XP_004335608.1">
    <property type="nucleotide sequence ID" value="XM_004335560.1"/>
</dbReference>
<dbReference type="VEuPathDB" id="AmoebaDB:ACA1_024230"/>
<protein>
    <submittedName>
        <fullName evidence="3">Subtilisin, putative</fullName>
    </submittedName>
</protein>
<dbReference type="SUPFAM" id="SSF54897">
    <property type="entry name" value="Protease propeptides/inhibitors"/>
    <property type="match status" value="1"/>
</dbReference>
<proteinExistence type="inferred from homology"/>
<dbReference type="InterPro" id="IPR037045">
    <property type="entry name" value="S8pro/Inhibitor_I9_sf"/>
</dbReference>
<dbReference type="OrthoDB" id="5518345at2759"/>
<dbReference type="KEGG" id="acan:ACA1_024230"/>
<dbReference type="Proteomes" id="UP000011083">
    <property type="component" value="Unassembled WGS sequence"/>
</dbReference>
<dbReference type="PANTHER" id="PTHR28288:SF2">
    <property type="entry name" value="PROTEASE B INHIBITOR 2"/>
    <property type="match status" value="1"/>
</dbReference>
<name>L8GKM6_ACACF</name>
<feature type="domain" description="Inhibitor I9" evidence="2">
    <location>
        <begin position="6"/>
        <end position="77"/>
    </location>
</feature>
<dbReference type="GO" id="GO:0004866">
    <property type="term" value="F:endopeptidase inhibitor activity"/>
    <property type="evidence" value="ECO:0007669"/>
    <property type="project" value="TreeGrafter"/>
</dbReference>
<gene>
    <name evidence="3" type="ORF">ACA1_024230</name>
</gene>